<organism evidence="1 2">
    <name type="scientific">Brevundimonas staleyi</name>
    <dbReference type="NCBI Taxonomy" id="74326"/>
    <lineage>
        <taxon>Bacteria</taxon>
        <taxon>Pseudomonadati</taxon>
        <taxon>Pseudomonadota</taxon>
        <taxon>Alphaproteobacteria</taxon>
        <taxon>Caulobacterales</taxon>
        <taxon>Caulobacteraceae</taxon>
        <taxon>Brevundimonas</taxon>
    </lineage>
</organism>
<sequence>MEHHRLRKYRGPETWARVRQAYVAGESAPSVARRFDVGLANLRRRAMAEGWTRKSHAALIDLKPIRGGWEETGSGLSALVERGETPPIDAHEALAETVRRAAWLLTQGQTAEATALLRAATVLEKLRWRTG</sequence>
<reference evidence="2" key="1">
    <citation type="journal article" date="2019" name="Int. J. Syst. Evol. Microbiol.">
        <title>The Global Catalogue of Microorganisms (GCM) 10K type strain sequencing project: providing services to taxonomists for standard genome sequencing and annotation.</title>
        <authorList>
            <consortium name="The Broad Institute Genomics Platform"/>
            <consortium name="The Broad Institute Genome Sequencing Center for Infectious Disease"/>
            <person name="Wu L."/>
            <person name="Ma J."/>
        </authorList>
    </citation>
    <scope>NUCLEOTIDE SEQUENCE [LARGE SCALE GENOMIC DNA]</scope>
    <source>
        <strain evidence="2">JCM 12125</strain>
    </source>
</reference>
<dbReference type="RefSeq" id="WP_374037262.1">
    <property type="nucleotide sequence ID" value="NZ_CP169082.1"/>
</dbReference>
<evidence type="ECO:0000313" key="1">
    <source>
        <dbReference type="EMBL" id="MFC5343088.1"/>
    </source>
</evidence>
<dbReference type="Proteomes" id="UP001596152">
    <property type="component" value="Unassembled WGS sequence"/>
</dbReference>
<proteinExistence type="predicted"/>
<gene>
    <name evidence="1" type="ORF">ACFPIE_04130</name>
</gene>
<protein>
    <recommendedName>
        <fullName evidence="3">Transposase</fullName>
    </recommendedName>
</protein>
<name>A0ABW0FS64_9CAUL</name>
<evidence type="ECO:0008006" key="3">
    <source>
        <dbReference type="Google" id="ProtNLM"/>
    </source>
</evidence>
<accession>A0ABW0FS64</accession>
<keyword evidence="2" id="KW-1185">Reference proteome</keyword>
<comment type="caution">
    <text evidence="1">The sequence shown here is derived from an EMBL/GenBank/DDBJ whole genome shotgun (WGS) entry which is preliminary data.</text>
</comment>
<evidence type="ECO:0000313" key="2">
    <source>
        <dbReference type="Proteomes" id="UP001596152"/>
    </source>
</evidence>
<dbReference type="EMBL" id="JBHSLF010000008">
    <property type="protein sequence ID" value="MFC5343088.1"/>
    <property type="molecule type" value="Genomic_DNA"/>
</dbReference>